<evidence type="ECO:0000259" key="9">
    <source>
        <dbReference type="PROSITE" id="PS50157"/>
    </source>
</evidence>
<dbReference type="Pfam" id="PF13912">
    <property type="entry name" value="zf-C2H2_6"/>
    <property type="match status" value="1"/>
</dbReference>
<evidence type="ECO:0000313" key="10">
    <source>
        <dbReference type="EMBL" id="KAF8651759.1"/>
    </source>
</evidence>
<protein>
    <recommendedName>
        <fullName evidence="9">C2H2-type domain-containing protein</fullName>
    </recommendedName>
</protein>
<dbReference type="GO" id="GO:0005634">
    <property type="term" value="C:nucleus"/>
    <property type="evidence" value="ECO:0007669"/>
    <property type="project" value="UniProtKB-SubCell"/>
</dbReference>
<accession>A0A835A7P9</accession>
<evidence type="ECO:0000256" key="1">
    <source>
        <dbReference type="ARBA" id="ARBA00004123"/>
    </source>
</evidence>
<reference evidence="10" key="1">
    <citation type="submission" date="2020-07" db="EMBL/GenBank/DDBJ databases">
        <title>Genome sequence and genetic diversity analysis of an under-domesticated orphan crop, white fonio (Digitaria exilis).</title>
        <authorList>
            <person name="Bennetzen J.L."/>
            <person name="Chen S."/>
            <person name="Ma X."/>
            <person name="Wang X."/>
            <person name="Yssel A.E.J."/>
            <person name="Chaluvadi S.R."/>
            <person name="Johnson M."/>
            <person name="Gangashetty P."/>
            <person name="Hamidou F."/>
            <person name="Sanogo M.D."/>
            <person name="Zwaenepoel A."/>
            <person name="Wallace J."/>
            <person name="Van De Peer Y."/>
            <person name="Van Deynze A."/>
        </authorList>
    </citation>
    <scope>NUCLEOTIDE SEQUENCE</scope>
    <source>
        <tissue evidence="10">Leaves</tissue>
    </source>
</reference>
<dbReference type="AlphaFoldDB" id="A0A835A7P9"/>
<dbReference type="EMBL" id="JACEFO010002676">
    <property type="protein sequence ID" value="KAF8651759.1"/>
    <property type="molecule type" value="Genomic_DNA"/>
</dbReference>
<organism evidence="10 11">
    <name type="scientific">Digitaria exilis</name>
    <dbReference type="NCBI Taxonomy" id="1010633"/>
    <lineage>
        <taxon>Eukaryota</taxon>
        <taxon>Viridiplantae</taxon>
        <taxon>Streptophyta</taxon>
        <taxon>Embryophyta</taxon>
        <taxon>Tracheophyta</taxon>
        <taxon>Spermatophyta</taxon>
        <taxon>Magnoliopsida</taxon>
        <taxon>Liliopsida</taxon>
        <taxon>Poales</taxon>
        <taxon>Poaceae</taxon>
        <taxon>PACMAD clade</taxon>
        <taxon>Panicoideae</taxon>
        <taxon>Panicodae</taxon>
        <taxon>Paniceae</taxon>
        <taxon>Anthephorinae</taxon>
        <taxon>Digitaria</taxon>
    </lineage>
</organism>
<keyword evidence="7" id="KW-0539">Nucleus</keyword>
<dbReference type="GO" id="GO:0008270">
    <property type="term" value="F:zinc ion binding"/>
    <property type="evidence" value="ECO:0007669"/>
    <property type="project" value="UniProtKB-KW"/>
</dbReference>
<dbReference type="InterPro" id="IPR013087">
    <property type="entry name" value="Znf_C2H2_type"/>
</dbReference>
<keyword evidence="5" id="KW-0805">Transcription regulation</keyword>
<comment type="caution">
    <text evidence="10">The sequence shown here is derived from an EMBL/GenBank/DDBJ whole genome shotgun (WGS) entry which is preliminary data.</text>
</comment>
<dbReference type="PANTHER" id="PTHR45801">
    <property type="entry name" value="OS07G0101800 PROTEIN"/>
    <property type="match status" value="1"/>
</dbReference>
<evidence type="ECO:0000256" key="4">
    <source>
        <dbReference type="ARBA" id="ARBA00022833"/>
    </source>
</evidence>
<dbReference type="PROSITE" id="PS00028">
    <property type="entry name" value="ZINC_FINGER_C2H2_1"/>
    <property type="match status" value="1"/>
</dbReference>
<evidence type="ECO:0000313" key="11">
    <source>
        <dbReference type="Proteomes" id="UP000636709"/>
    </source>
</evidence>
<evidence type="ECO:0000256" key="5">
    <source>
        <dbReference type="ARBA" id="ARBA00023015"/>
    </source>
</evidence>
<comment type="subcellular location">
    <subcellularLocation>
        <location evidence="1">Nucleus</location>
    </subcellularLocation>
</comment>
<evidence type="ECO:0000256" key="8">
    <source>
        <dbReference type="PROSITE-ProRule" id="PRU00042"/>
    </source>
</evidence>
<keyword evidence="11" id="KW-1185">Reference proteome</keyword>
<dbReference type="PANTHER" id="PTHR45801:SF1">
    <property type="entry name" value="TRANSCRIPTIONAL REGULATOR SUPERMAN"/>
    <property type="match status" value="1"/>
</dbReference>
<dbReference type="OrthoDB" id="1708403at2759"/>
<keyword evidence="3 8" id="KW-0863">Zinc-finger</keyword>
<keyword evidence="4" id="KW-0862">Zinc</keyword>
<keyword evidence="2" id="KW-0479">Metal-binding</keyword>
<dbReference type="InterPro" id="IPR036236">
    <property type="entry name" value="Znf_C2H2_sf"/>
</dbReference>
<proteinExistence type="predicted"/>
<dbReference type="Proteomes" id="UP000636709">
    <property type="component" value="Unassembled WGS sequence"/>
</dbReference>
<gene>
    <name evidence="10" type="ORF">HU200_063276</name>
</gene>
<dbReference type="InterPro" id="IPR052426">
    <property type="entry name" value="Plant_dev_regulator"/>
</dbReference>
<sequence length="209" mass="22611">MAPTSSSEEPAPVKHVHITHQFWKRHQLLQKQQQQLLLHHQRLKPAVIWGWPASTVGGHAPVDVGDEDDDGLGGAWPPRSYTCAFCRREFRSAQALGGHMNVHRRDRAKMRHGGATAMAGQAQLGGAATPATAEEAPPPHAAAGTTKYAVLYPILNSNAGGAVLIPGGDVLLSAPMALAPAHERCHVSSDDDDDEEDKDVDLELRLWWP</sequence>
<name>A0A835A7P9_9POAL</name>
<dbReference type="PROSITE" id="PS50157">
    <property type="entry name" value="ZINC_FINGER_C2H2_2"/>
    <property type="match status" value="1"/>
</dbReference>
<feature type="domain" description="C2H2-type" evidence="9">
    <location>
        <begin position="81"/>
        <end position="108"/>
    </location>
</feature>
<evidence type="ECO:0000256" key="7">
    <source>
        <dbReference type="ARBA" id="ARBA00023242"/>
    </source>
</evidence>
<dbReference type="SUPFAM" id="SSF57667">
    <property type="entry name" value="beta-beta-alpha zinc fingers"/>
    <property type="match status" value="1"/>
</dbReference>
<evidence type="ECO:0000256" key="3">
    <source>
        <dbReference type="ARBA" id="ARBA00022771"/>
    </source>
</evidence>
<evidence type="ECO:0000256" key="2">
    <source>
        <dbReference type="ARBA" id="ARBA00022723"/>
    </source>
</evidence>
<evidence type="ECO:0000256" key="6">
    <source>
        <dbReference type="ARBA" id="ARBA00023163"/>
    </source>
</evidence>
<dbReference type="Gene3D" id="3.30.160.60">
    <property type="entry name" value="Classic Zinc Finger"/>
    <property type="match status" value="1"/>
</dbReference>
<keyword evidence="6" id="KW-0804">Transcription</keyword>
<dbReference type="Gramene" id="Dexi7A01G0017160.1">
    <property type="protein sequence ID" value="Dexi7A01G0017160.1:cds"/>
    <property type="gene ID" value="Dexi7A01G0017160"/>
</dbReference>